<accession>A0A5M3N5L7</accession>
<evidence type="ECO:0000256" key="1">
    <source>
        <dbReference type="SAM" id="MobiDB-lite"/>
    </source>
</evidence>
<dbReference type="AlphaFoldDB" id="A0A5M3N5L7"/>
<dbReference type="RefSeq" id="XP_007763426.1">
    <property type="nucleotide sequence ID" value="XM_007765236.1"/>
</dbReference>
<protein>
    <submittedName>
        <fullName evidence="2">Uncharacterized protein</fullName>
    </submittedName>
</protein>
<evidence type="ECO:0000313" key="3">
    <source>
        <dbReference type="Proteomes" id="UP000053558"/>
    </source>
</evidence>
<evidence type="ECO:0000313" key="2">
    <source>
        <dbReference type="EMBL" id="EIW86699.1"/>
    </source>
</evidence>
<feature type="region of interest" description="Disordered" evidence="1">
    <location>
        <begin position="1"/>
        <end position="21"/>
    </location>
</feature>
<dbReference type="OMA" id="GENKNAY"/>
<organism evidence="2 3">
    <name type="scientific">Coniophora puteana (strain RWD-64-598)</name>
    <name type="common">Brown rot fungus</name>
    <dbReference type="NCBI Taxonomy" id="741705"/>
    <lineage>
        <taxon>Eukaryota</taxon>
        <taxon>Fungi</taxon>
        <taxon>Dikarya</taxon>
        <taxon>Basidiomycota</taxon>
        <taxon>Agaricomycotina</taxon>
        <taxon>Agaricomycetes</taxon>
        <taxon>Agaricomycetidae</taxon>
        <taxon>Boletales</taxon>
        <taxon>Coniophorineae</taxon>
        <taxon>Coniophoraceae</taxon>
        <taxon>Coniophora</taxon>
    </lineage>
</organism>
<dbReference type="Proteomes" id="UP000053558">
    <property type="component" value="Unassembled WGS sequence"/>
</dbReference>
<dbReference type="OrthoDB" id="2673127at2759"/>
<reference evidence="3" key="1">
    <citation type="journal article" date="2012" name="Science">
        <title>The Paleozoic origin of enzymatic lignin decomposition reconstructed from 31 fungal genomes.</title>
        <authorList>
            <person name="Floudas D."/>
            <person name="Binder M."/>
            <person name="Riley R."/>
            <person name="Barry K."/>
            <person name="Blanchette R.A."/>
            <person name="Henrissat B."/>
            <person name="Martinez A.T."/>
            <person name="Otillar R."/>
            <person name="Spatafora J.W."/>
            <person name="Yadav J.S."/>
            <person name="Aerts A."/>
            <person name="Benoit I."/>
            <person name="Boyd A."/>
            <person name="Carlson A."/>
            <person name="Copeland A."/>
            <person name="Coutinho P.M."/>
            <person name="de Vries R.P."/>
            <person name="Ferreira P."/>
            <person name="Findley K."/>
            <person name="Foster B."/>
            <person name="Gaskell J."/>
            <person name="Glotzer D."/>
            <person name="Gorecki P."/>
            <person name="Heitman J."/>
            <person name="Hesse C."/>
            <person name="Hori C."/>
            <person name="Igarashi K."/>
            <person name="Jurgens J.A."/>
            <person name="Kallen N."/>
            <person name="Kersten P."/>
            <person name="Kohler A."/>
            <person name="Kuees U."/>
            <person name="Kumar T.K.A."/>
            <person name="Kuo A."/>
            <person name="LaButti K."/>
            <person name="Larrondo L.F."/>
            <person name="Lindquist E."/>
            <person name="Ling A."/>
            <person name="Lombard V."/>
            <person name="Lucas S."/>
            <person name="Lundell T."/>
            <person name="Martin R."/>
            <person name="McLaughlin D.J."/>
            <person name="Morgenstern I."/>
            <person name="Morin E."/>
            <person name="Murat C."/>
            <person name="Nagy L.G."/>
            <person name="Nolan M."/>
            <person name="Ohm R.A."/>
            <person name="Patyshakuliyeva A."/>
            <person name="Rokas A."/>
            <person name="Ruiz-Duenas F.J."/>
            <person name="Sabat G."/>
            <person name="Salamov A."/>
            <person name="Samejima M."/>
            <person name="Schmutz J."/>
            <person name="Slot J.C."/>
            <person name="St John F."/>
            <person name="Stenlid J."/>
            <person name="Sun H."/>
            <person name="Sun S."/>
            <person name="Syed K."/>
            <person name="Tsang A."/>
            <person name="Wiebenga A."/>
            <person name="Young D."/>
            <person name="Pisabarro A."/>
            <person name="Eastwood D.C."/>
            <person name="Martin F."/>
            <person name="Cullen D."/>
            <person name="Grigoriev I.V."/>
            <person name="Hibbett D.S."/>
        </authorList>
    </citation>
    <scope>NUCLEOTIDE SEQUENCE [LARGE SCALE GENOMIC DNA]</scope>
    <source>
        <strain evidence="3">RWD-64-598 SS2</strain>
    </source>
</reference>
<comment type="caution">
    <text evidence="2">The sequence shown here is derived from an EMBL/GenBank/DDBJ whole genome shotgun (WGS) entry which is preliminary data.</text>
</comment>
<dbReference type="EMBL" id="JH711573">
    <property type="protein sequence ID" value="EIW86699.1"/>
    <property type="molecule type" value="Genomic_DNA"/>
</dbReference>
<dbReference type="KEGG" id="cput:CONPUDRAFT_141135"/>
<keyword evidence="3" id="KW-1185">Reference proteome</keyword>
<sequence>MQNHFSNLTHPTGHSGFTLPPIRTVQDVPLPAPRPPTPFTVPEPYMHAGGINRDSDWELPGAPAIGSFQDPFAGDAGGAATLGSPIDIPEGPPLRRMPSTASHMSVSSLPDLEGKCVPATFMDNRNHPGSRVETQESDINVWAQSVAQTRQLTPDQVADVTSILRIGKDLGYEGLRLYIWLITLVYQVLNNVNNVTRTVDFESLHATLLHLNERMDSAYQLSKDQKRALRKLAQDLITSPGRMEYMDLAAAVVSRVRTDANAYGFTGVINTSAGDSAMVAEAAVAASAARNRLRAMIVDSMESNKKLSLEDLTFLITKKLKKGGAANVRVEHLLHFAVLRYHAKRRRETAGGVAPPGRVKRGADFWTTMDHGLGENKNAYGDDIKDNRWKVFYRTVIAEDQQLYGRNRGNTHLPAIPVTYLSPAPVRAPRDVLSAPSGFINSAAPQPVQAVRSLLDG</sequence>
<proteinExistence type="predicted"/>
<feature type="compositionally biased region" description="Polar residues" evidence="1">
    <location>
        <begin position="1"/>
        <end position="12"/>
    </location>
</feature>
<name>A0A5M3N5L7_CONPW</name>
<gene>
    <name evidence="2" type="ORF">CONPUDRAFT_141135</name>
</gene>
<dbReference type="GeneID" id="19201611"/>